<gene>
    <name evidence="9" type="ORF">SHM7688_03438</name>
</gene>
<protein>
    <recommendedName>
        <fullName evidence="8">Probable membrane transporter protein</fullName>
    </recommendedName>
</protein>
<reference evidence="9 10" key="1">
    <citation type="submission" date="2015-09" db="EMBL/GenBank/DDBJ databases">
        <authorList>
            <consortium name="Swine Surveillance"/>
        </authorList>
    </citation>
    <scope>NUCLEOTIDE SEQUENCE [LARGE SCALE GENOMIC DNA]</scope>
    <source>
        <strain evidence="9 10">CECT 7688</strain>
    </source>
</reference>
<feature type="transmembrane region" description="Helical" evidence="8">
    <location>
        <begin position="6"/>
        <end position="26"/>
    </location>
</feature>
<evidence type="ECO:0000256" key="3">
    <source>
        <dbReference type="ARBA" id="ARBA00022448"/>
    </source>
</evidence>
<proteinExistence type="inferred from homology"/>
<feature type="transmembrane region" description="Helical" evidence="8">
    <location>
        <begin position="205"/>
        <end position="224"/>
    </location>
</feature>
<sequence>MDVLLLELPIALWALCGFVAILAGVIKGMVGFGMPMVLISGLSSFVSPELALAGLIVPTLVTNGLQALRQGHAAAWESVKRFRRFLVAGAITLTLSAQFVRVLPAEALLLLIGVPVALFSLLQLLGRPVVISNPTPKGEIFVGAVAGSIGGMSGVWGPPTVTYLTALGTEKHEQIRVQGVIYGLGAVVLFGAHIASGVFTFQTAPLSIAMVVPAVLGMWLGGRVADRIDQKRFKQATLAVLLLASANLIRRGLMG</sequence>
<evidence type="ECO:0000313" key="10">
    <source>
        <dbReference type="Proteomes" id="UP000054823"/>
    </source>
</evidence>
<feature type="transmembrane region" description="Helical" evidence="8">
    <location>
        <begin position="107"/>
        <end position="125"/>
    </location>
</feature>
<dbReference type="InterPro" id="IPR052017">
    <property type="entry name" value="TSUP"/>
</dbReference>
<keyword evidence="7 8" id="KW-0472">Membrane</keyword>
<comment type="subcellular location">
    <subcellularLocation>
        <location evidence="1 8">Cell membrane</location>
        <topology evidence="1 8">Multi-pass membrane protein</topology>
    </subcellularLocation>
</comment>
<keyword evidence="3" id="KW-0813">Transport</keyword>
<dbReference type="AlphaFoldDB" id="A0A0P1EUE4"/>
<dbReference type="GO" id="GO:0005886">
    <property type="term" value="C:plasma membrane"/>
    <property type="evidence" value="ECO:0007669"/>
    <property type="project" value="UniProtKB-SubCell"/>
</dbReference>
<evidence type="ECO:0000256" key="6">
    <source>
        <dbReference type="ARBA" id="ARBA00022989"/>
    </source>
</evidence>
<keyword evidence="10" id="KW-1185">Reference proteome</keyword>
<evidence type="ECO:0000313" key="9">
    <source>
        <dbReference type="EMBL" id="CUH53969.1"/>
    </source>
</evidence>
<keyword evidence="5 8" id="KW-0812">Transmembrane</keyword>
<dbReference type="OrthoDB" id="9800873at2"/>
<feature type="transmembrane region" description="Helical" evidence="8">
    <location>
        <begin position="179"/>
        <end position="199"/>
    </location>
</feature>
<evidence type="ECO:0000256" key="7">
    <source>
        <dbReference type="ARBA" id="ARBA00023136"/>
    </source>
</evidence>
<dbReference type="PANTHER" id="PTHR30269">
    <property type="entry name" value="TRANSMEMBRANE PROTEIN YFCA"/>
    <property type="match status" value="1"/>
</dbReference>
<feature type="transmembrane region" description="Helical" evidence="8">
    <location>
        <begin position="38"/>
        <end position="61"/>
    </location>
</feature>
<dbReference type="PANTHER" id="PTHR30269:SF32">
    <property type="entry name" value="MEMBRANE TRANSPORTER PROTEIN-RELATED"/>
    <property type="match status" value="1"/>
</dbReference>
<dbReference type="STRING" id="321267.SHM7688_03438"/>
<organism evidence="9 10">
    <name type="scientific">Shimia marina</name>
    <dbReference type="NCBI Taxonomy" id="321267"/>
    <lineage>
        <taxon>Bacteria</taxon>
        <taxon>Pseudomonadati</taxon>
        <taxon>Pseudomonadota</taxon>
        <taxon>Alphaproteobacteria</taxon>
        <taxon>Rhodobacterales</taxon>
        <taxon>Roseobacteraceae</taxon>
    </lineage>
</organism>
<dbReference type="Proteomes" id="UP000054823">
    <property type="component" value="Unassembled WGS sequence"/>
</dbReference>
<comment type="similarity">
    <text evidence="2 8">Belongs to the 4-toluene sulfonate uptake permease (TSUP) (TC 2.A.102) family.</text>
</comment>
<evidence type="ECO:0000256" key="1">
    <source>
        <dbReference type="ARBA" id="ARBA00004651"/>
    </source>
</evidence>
<evidence type="ECO:0000256" key="2">
    <source>
        <dbReference type="ARBA" id="ARBA00009142"/>
    </source>
</evidence>
<keyword evidence="6 8" id="KW-1133">Transmembrane helix</keyword>
<dbReference type="EMBL" id="CYPW01000032">
    <property type="protein sequence ID" value="CUH53969.1"/>
    <property type="molecule type" value="Genomic_DNA"/>
</dbReference>
<feature type="transmembrane region" description="Helical" evidence="8">
    <location>
        <begin position="140"/>
        <end position="167"/>
    </location>
</feature>
<evidence type="ECO:0000256" key="5">
    <source>
        <dbReference type="ARBA" id="ARBA00022692"/>
    </source>
</evidence>
<keyword evidence="4 8" id="KW-1003">Cell membrane</keyword>
<dbReference type="RefSeq" id="WP_058241127.1">
    <property type="nucleotide sequence ID" value="NZ_CYPW01000032.1"/>
</dbReference>
<evidence type="ECO:0000256" key="8">
    <source>
        <dbReference type="RuleBase" id="RU363041"/>
    </source>
</evidence>
<name>A0A0P1EUE4_9RHOB</name>
<dbReference type="InterPro" id="IPR002781">
    <property type="entry name" value="TM_pro_TauE-like"/>
</dbReference>
<feature type="transmembrane region" description="Helical" evidence="8">
    <location>
        <begin position="81"/>
        <end position="100"/>
    </location>
</feature>
<accession>A0A0P1EUE4</accession>
<evidence type="ECO:0000256" key="4">
    <source>
        <dbReference type="ARBA" id="ARBA00022475"/>
    </source>
</evidence>
<dbReference type="Pfam" id="PF01925">
    <property type="entry name" value="TauE"/>
    <property type="match status" value="1"/>
</dbReference>